<dbReference type="Pfam" id="PF00254">
    <property type="entry name" value="FKBP_C"/>
    <property type="match status" value="1"/>
</dbReference>
<keyword evidence="4 7" id="KW-0697">Rotamase</keyword>
<proteinExistence type="predicted"/>
<dbReference type="InterPro" id="IPR001179">
    <property type="entry name" value="PPIase_FKBP_dom"/>
</dbReference>
<feature type="domain" description="PPIase FKBP-type" evidence="9">
    <location>
        <begin position="97"/>
        <end position="159"/>
    </location>
</feature>
<dbReference type="NCBIfam" id="TIGR00115">
    <property type="entry name" value="tig"/>
    <property type="match status" value="1"/>
</dbReference>
<evidence type="ECO:0000313" key="11">
    <source>
        <dbReference type="Proteomes" id="UP001652461"/>
    </source>
</evidence>
<evidence type="ECO:0000256" key="1">
    <source>
        <dbReference type="ARBA" id="ARBA00000971"/>
    </source>
</evidence>
<dbReference type="EC" id="5.2.1.8" evidence="7"/>
<dbReference type="PROSITE" id="PS51257">
    <property type="entry name" value="PROKAR_LIPOPROTEIN"/>
    <property type="match status" value="1"/>
</dbReference>
<evidence type="ECO:0000256" key="5">
    <source>
        <dbReference type="ARBA" id="ARBA00023235"/>
    </source>
</evidence>
<sequence length="355" mass="38688">MKKKWIAAALVCALALTGGCGKSKSSDASDSGTGSTASGISGQYPDSSITKLGNYKGVEIAEADVTVSDDEVQSEIDNLLASNPVYQKLDKTTVEDGDWVNIDFVGKKDGEAFDGGSSDEGGYDLQIGSGSFIDGFEDGLIGKQVGDSFELPLTFPETYTPNPDLAGQDVVFEVTVNAIEEQVDAEWNDEFVQANTDYQTVDEYVEATKASLQEQKDSDKAYYVMQAIVDDSEFECADSDVQSLVDTQKQQYEQYASYFGMSLDDFLSNNGMTDEKLEENARFQISCTLAIDAIGKAENMTVSDEEYQSGLEELANQYGAESGEAFEEQYGKEDVENSILYDKIMDYVVDQAVVK</sequence>
<dbReference type="InterPro" id="IPR046357">
    <property type="entry name" value="PPIase_dom_sf"/>
</dbReference>
<keyword evidence="3" id="KW-0132">Cell division</keyword>
<organism evidence="10 11">
    <name type="scientific">Laedolimicola ammoniilytica</name>
    <dbReference type="NCBI Taxonomy" id="2981771"/>
    <lineage>
        <taxon>Bacteria</taxon>
        <taxon>Bacillati</taxon>
        <taxon>Bacillota</taxon>
        <taxon>Clostridia</taxon>
        <taxon>Lachnospirales</taxon>
        <taxon>Lachnospiraceae</taxon>
        <taxon>Laedolimicola</taxon>
    </lineage>
</organism>
<dbReference type="GO" id="GO:0003755">
    <property type="term" value="F:peptidyl-prolyl cis-trans isomerase activity"/>
    <property type="evidence" value="ECO:0007669"/>
    <property type="project" value="UniProtKB-EC"/>
</dbReference>
<dbReference type="RefSeq" id="WP_158364732.1">
    <property type="nucleotide sequence ID" value="NZ_JAOQKC010000021.1"/>
</dbReference>
<evidence type="ECO:0000256" key="8">
    <source>
        <dbReference type="SAM" id="MobiDB-lite"/>
    </source>
</evidence>
<reference evidence="10 11" key="1">
    <citation type="journal article" date="2021" name="ISME Commun">
        <title>Automated analysis of genomic sequences facilitates high-throughput and comprehensive description of bacteria.</title>
        <authorList>
            <person name="Hitch T.C.A."/>
        </authorList>
    </citation>
    <scope>NUCLEOTIDE SEQUENCE [LARGE SCALE GENOMIC DNA]</scope>
    <source>
        <strain evidence="10 11">Sanger_04</strain>
    </source>
</reference>
<accession>A0ABT2S0A4</accession>
<dbReference type="InterPro" id="IPR005215">
    <property type="entry name" value="Trig_fac"/>
</dbReference>
<comment type="caution">
    <text evidence="10">The sequence shown here is derived from an EMBL/GenBank/DDBJ whole genome shotgun (WGS) entry which is preliminary data.</text>
</comment>
<dbReference type="InterPro" id="IPR027304">
    <property type="entry name" value="Trigger_fact/SurA_dom_sf"/>
</dbReference>
<dbReference type="PROSITE" id="PS50059">
    <property type="entry name" value="FKBP_PPIASE"/>
    <property type="match status" value="1"/>
</dbReference>
<evidence type="ECO:0000256" key="2">
    <source>
        <dbReference type="ARBA" id="ARBA00004496"/>
    </source>
</evidence>
<evidence type="ECO:0000256" key="4">
    <source>
        <dbReference type="ARBA" id="ARBA00023110"/>
    </source>
</evidence>
<dbReference type="Gene3D" id="3.10.50.40">
    <property type="match status" value="1"/>
</dbReference>
<keyword evidence="5 7" id="KW-0413">Isomerase</keyword>
<protein>
    <recommendedName>
        <fullName evidence="7">peptidylprolyl isomerase</fullName>
        <ecNumber evidence="7">5.2.1.8</ecNumber>
    </recommendedName>
</protein>
<evidence type="ECO:0000256" key="3">
    <source>
        <dbReference type="ARBA" id="ARBA00022618"/>
    </source>
</evidence>
<gene>
    <name evidence="10" type="primary">tig</name>
    <name evidence="10" type="ORF">OCV63_13660</name>
</gene>
<feature type="compositionally biased region" description="Low complexity" evidence="8">
    <location>
        <begin position="22"/>
        <end position="40"/>
    </location>
</feature>
<evidence type="ECO:0000313" key="10">
    <source>
        <dbReference type="EMBL" id="MCU6697928.1"/>
    </source>
</evidence>
<dbReference type="InterPro" id="IPR008880">
    <property type="entry name" value="Trigger_fac_C"/>
</dbReference>
<comment type="subcellular location">
    <subcellularLocation>
        <location evidence="2">Cytoplasm</location>
    </subcellularLocation>
</comment>
<dbReference type="Pfam" id="PF05698">
    <property type="entry name" value="Trigger_C"/>
    <property type="match status" value="1"/>
</dbReference>
<dbReference type="SUPFAM" id="SSF109998">
    <property type="entry name" value="Triger factor/SurA peptide-binding domain-like"/>
    <property type="match status" value="1"/>
</dbReference>
<dbReference type="InterPro" id="IPR037041">
    <property type="entry name" value="Trigger_fac_C_sf"/>
</dbReference>
<dbReference type="Proteomes" id="UP001652461">
    <property type="component" value="Unassembled WGS sequence"/>
</dbReference>
<evidence type="ECO:0000259" key="9">
    <source>
        <dbReference type="PROSITE" id="PS50059"/>
    </source>
</evidence>
<dbReference type="EMBL" id="JAOQKC010000021">
    <property type="protein sequence ID" value="MCU6697928.1"/>
    <property type="molecule type" value="Genomic_DNA"/>
</dbReference>
<dbReference type="SUPFAM" id="SSF54534">
    <property type="entry name" value="FKBP-like"/>
    <property type="match status" value="1"/>
</dbReference>
<name>A0ABT2S0A4_9FIRM</name>
<comment type="catalytic activity">
    <reaction evidence="1 7">
        <text>[protein]-peptidylproline (omega=180) = [protein]-peptidylproline (omega=0)</text>
        <dbReference type="Rhea" id="RHEA:16237"/>
        <dbReference type="Rhea" id="RHEA-COMP:10747"/>
        <dbReference type="Rhea" id="RHEA-COMP:10748"/>
        <dbReference type="ChEBI" id="CHEBI:83833"/>
        <dbReference type="ChEBI" id="CHEBI:83834"/>
        <dbReference type="EC" id="5.2.1.8"/>
    </reaction>
</comment>
<evidence type="ECO:0000256" key="6">
    <source>
        <dbReference type="ARBA" id="ARBA00023306"/>
    </source>
</evidence>
<evidence type="ECO:0000256" key="7">
    <source>
        <dbReference type="PROSITE-ProRule" id="PRU00277"/>
    </source>
</evidence>
<keyword evidence="6" id="KW-0131">Cell cycle</keyword>
<dbReference type="Gene3D" id="1.10.3120.10">
    <property type="entry name" value="Trigger factor, C-terminal domain"/>
    <property type="match status" value="1"/>
</dbReference>
<feature type="region of interest" description="Disordered" evidence="8">
    <location>
        <begin position="20"/>
        <end position="40"/>
    </location>
</feature>
<keyword evidence="11" id="KW-1185">Reference proteome</keyword>